<proteinExistence type="predicted"/>
<organism evidence="1 2">
    <name type="scientific">Bradyrhizobium lablabi</name>
    <dbReference type="NCBI Taxonomy" id="722472"/>
    <lineage>
        <taxon>Bacteria</taxon>
        <taxon>Pseudomonadati</taxon>
        <taxon>Pseudomonadota</taxon>
        <taxon>Alphaproteobacteria</taxon>
        <taxon>Hyphomicrobiales</taxon>
        <taxon>Nitrobacteraceae</taxon>
        <taxon>Bradyrhizobium</taxon>
    </lineage>
</organism>
<dbReference type="EMBL" id="LT670844">
    <property type="protein sequence ID" value="SHJ78545.1"/>
    <property type="molecule type" value="Genomic_DNA"/>
</dbReference>
<gene>
    <name evidence="1" type="ORF">SAMN05444159_1484</name>
</gene>
<accession>A0A1M6M4Z8</accession>
<reference evidence="1 2" key="1">
    <citation type="submission" date="2016-11" db="EMBL/GenBank/DDBJ databases">
        <authorList>
            <person name="Jaros S."/>
            <person name="Januszkiewicz K."/>
            <person name="Wedrychowicz H."/>
        </authorList>
    </citation>
    <scope>NUCLEOTIDE SEQUENCE [LARGE SCALE GENOMIC DNA]</scope>
    <source>
        <strain evidence="1 2">GAS499</strain>
    </source>
</reference>
<dbReference type="Proteomes" id="UP000189935">
    <property type="component" value="Chromosome I"/>
</dbReference>
<evidence type="ECO:0000313" key="2">
    <source>
        <dbReference type="Proteomes" id="UP000189935"/>
    </source>
</evidence>
<dbReference type="AlphaFoldDB" id="A0A1M6M4Z8"/>
<protein>
    <submittedName>
        <fullName evidence="1">Uncharacterized protein</fullName>
    </submittedName>
</protein>
<evidence type="ECO:0000313" key="1">
    <source>
        <dbReference type="EMBL" id="SHJ78545.1"/>
    </source>
</evidence>
<sequence>MRSVPYLWLDDNESHAGLLLTKPRCFVEECVYEVIDKSSDFR</sequence>
<name>A0A1M6M4Z8_9BRAD</name>